<accession>A0A9P9ERZ7</accession>
<protein>
    <recommendedName>
        <fullName evidence="4">Protein NO VEIN C-terminal domain-containing protein</fullName>
    </recommendedName>
</protein>
<dbReference type="Proteomes" id="UP000738349">
    <property type="component" value="Unassembled WGS sequence"/>
</dbReference>
<dbReference type="InterPro" id="IPR052957">
    <property type="entry name" value="Auxin_embryo_med"/>
</dbReference>
<dbReference type="PANTHER" id="PTHR32387:SF0">
    <property type="entry name" value="PROTEIN NO VEIN"/>
    <property type="match status" value="1"/>
</dbReference>
<organism evidence="2 3">
    <name type="scientific">Dactylonectria macrodidyma</name>
    <dbReference type="NCBI Taxonomy" id="307937"/>
    <lineage>
        <taxon>Eukaryota</taxon>
        <taxon>Fungi</taxon>
        <taxon>Dikarya</taxon>
        <taxon>Ascomycota</taxon>
        <taxon>Pezizomycotina</taxon>
        <taxon>Sordariomycetes</taxon>
        <taxon>Hypocreomycetidae</taxon>
        <taxon>Hypocreales</taxon>
        <taxon>Nectriaceae</taxon>
        <taxon>Dactylonectria</taxon>
    </lineage>
</organism>
<proteinExistence type="predicted"/>
<dbReference type="SUPFAM" id="SSF55874">
    <property type="entry name" value="ATPase domain of HSP90 chaperone/DNA topoisomerase II/histidine kinase"/>
    <property type="match status" value="1"/>
</dbReference>
<sequence>MSSIARSKPVADSQIQRIRTEIGFNSQEGKKLPLMLERALERLSKDLYQRPSHFLLELIQNADDNTFSPDVIPSLSLTLSDSGFRYLRTDCNEVGFTFENIEAICDIGFSSKKSVSRGQRGYIGEKGIGFKSVFNAANVVNIASGYYEFKFDRNQVLGMVLPILSPFPSGHRLLNHTQFLLQLANEGVYDRVRADLFKIDPHLLIFLRKVRRLSIQTDHIKRAYHVQSGTPDASLGEIISIVSNHETEGMLVKTRHIVLRHMARGMPPVTHREGVTKSEVILVFPVDESYCAKIGPQKAYAFLPIDDFGFRFLIHADFLLVASREGLDYESSWNYALRDALRDTFISAMKMFAAVPANHSAARLRYTWPKYIRHHRSSHDFWNQLNMDILRDLRHEHIIETRDPSAGRHKPNELRFVPAKFRFEGDALFNNPSLQRQHLSFQYDGVYGDLEPLGVQRTSILDLCDELSAWIAELGVSALGSQPHEWHRKVASIFHGEEALKDRLMSLPIIPLRDGSWVCARKEHLYLEQGTRDEYVPNQINVSIIDRAASEDPERRRFYEFLGIPTYDPRQVCNLILELHIGNTSSVRDRMPEDLVRDAVYLFRHRDLFVQEGVPEIYFLVTNQGLCYRRKTQIYIVDHTAKPSLVDKYRNAPNSPFYVLDELYRSVVYGDDQIVPETFYRWLLKSPNISTVPILVRDHYPTPEWAFLRDTEITDLLLVLEQLCKIGAPHARLLQAVPELRVRCRTGLHRPLAELAIPTDDLLRACPHLDFADLPNPERWVFLAKFGIPTAPNTTARLRELDALASLPVELVDKDVVHACYRGLSLSPDVEKHEILDAFTSKPLVFIVRPHPEWVTHDSYVWSAPMPLKLVTRLATRYGDCHTLFCRHLGVGSASIEHVADELCSLYLGDSQGIVQRCEELLLILKRYLTHDTELTARHFLRIRHARVFPVSEVGDSSNSGEPRVVLRALQGADWFIPDRITLEATFRGKVNLLEFSVRSVVLLEFLWSKLGCQHLYLSSAVRETVTPRGSEIRDLCREHELQTRIKYVSCLDMSPDAKPNQYPPLLVWSVPSVVTVRSLGLIVIEEDDALITIQESSNATSIYLRTSTSQSKEAEVIFALANFFSRRYDVSSDDTNLLNLLLSAPIQDLAKIIAENNRFLLNDDRANHGPDEMDLIEQQRSERAHSSADFPDIQTQYSLRKLIPSFQSRYQRIATTAREFRVSKRPGQRSPVRVQAISGMLRHSLSAVRPSIPCIPSLPTQELVPHSSAETDENHRSPPELSFRSTAQQIRTREIGSLGEVFVHKLLERHIDDWSFNNWTSRLRAENGHPPFCLPERDYTDFTYLDHSHHMRAFLQDAGLEIDAEWSSSTTYHLEVKTTVGDCSDVFFASQNQVNMMQRFNSGHDNAYILVRVFNIDGDSPGLKFYPSPWGLYLQGILEFVSTGGYQVREGRLSGSESGS</sequence>
<gene>
    <name evidence="2" type="ORF">EDB81DRAFT_899719</name>
</gene>
<keyword evidence="3" id="KW-1185">Reference proteome</keyword>
<feature type="region of interest" description="Disordered" evidence="1">
    <location>
        <begin position="1260"/>
        <end position="1282"/>
    </location>
</feature>
<dbReference type="InterPro" id="IPR036890">
    <property type="entry name" value="HATPase_C_sf"/>
</dbReference>
<reference evidence="2" key="1">
    <citation type="journal article" date="2021" name="Nat. Commun.">
        <title>Genetic determinants of endophytism in the Arabidopsis root mycobiome.</title>
        <authorList>
            <person name="Mesny F."/>
            <person name="Miyauchi S."/>
            <person name="Thiergart T."/>
            <person name="Pickel B."/>
            <person name="Atanasova L."/>
            <person name="Karlsson M."/>
            <person name="Huettel B."/>
            <person name="Barry K.W."/>
            <person name="Haridas S."/>
            <person name="Chen C."/>
            <person name="Bauer D."/>
            <person name="Andreopoulos W."/>
            <person name="Pangilinan J."/>
            <person name="LaButti K."/>
            <person name="Riley R."/>
            <person name="Lipzen A."/>
            <person name="Clum A."/>
            <person name="Drula E."/>
            <person name="Henrissat B."/>
            <person name="Kohler A."/>
            <person name="Grigoriev I.V."/>
            <person name="Martin F.M."/>
            <person name="Hacquard S."/>
        </authorList>
    </citation>
    <scope>NUCLEOTIDE SEQUENCE</scope>
    <source>
        <strain evidence="2">MPI-CAGE-AT-0147</strain>
    </source>
</reference>
<evidence type="ECO:0000313" key="2">
    <source>
        <dbReference type="EMBL" id="KAH7142143.1"/>
    </source>
</evidence>
<dbReference type="EMBL" id="JAGMUV010000010">
    <property type="protein sequence ID" value="KAH7142143.1"/>
    <property type="molecule type" value="Genomic_DNA"/>
</dbReference>
<name>A0A9P9ERZ7_9HYPO</name>
<evidence type="ECO:0000256" key="1">
    <source>
        <dbReference type="SAM" id="MobiDB-lite"/>
    </source>
</evidence>
<dbReference type="OrthoDB" id="1262810at2759"/>
<dbReference type="PANTHER" id="PTHR32387">
    <property type="entry name" value="WU:FJ29H11"/>
    <property type="match status" value="1"/>
</dbReference>
<comment type="caution">
    <text evidence="2">The sequence shown here is derived from an EMBL/GenBank/DDBJ whole genome shotgun (WGS) entry which is preliminary data.</text>
</comment>
<evidence type="ECO:0000313" key="3">
    <source>
        <dbReference type="Proteomes" id="UP000738349"/>
    </source>
</evidence>
<dbReference type="Gene3D" id="3.30.565.10">
    <property type="entry name" value="Histidine kinase-like ATPase, C-terminal domain"/>
    <property type="match status" value="1"/>
</dbReference>
<evidence type="ECO:0008006" key="4">
    <source>
        <dbReference type="Google" id="ProtNLM"/>
    </source>
</evidence>